<dbReference type="InterPro" id="IPR036921">
    <property type="entry name" value="PurM-like_N_sf"/>
</dbReference>
<feature type="binding site" evidence="1">
    <location>
        <position position="217"/>
    </location>
    <ligand>
        <name>ATP</name>
        <dbReference type="ChEBI" id="CHEBI:30616"/>
    </ligand>
</feature>
<keyword evidence="1" id="KW-0460">Magnesium</keyword>
<dbReference type="Gene3D" id="3.30.1330.10">
    <property type="entry name" value="PurM-like, N-terminal domain"/>
    <property type="match status" value="1"/>
</dbReference>
<dbReference type="SUPFAM" id="SSF56042">
    <property type="entry name" value="PurM C-terminal domain-like"/>
    <property type="match status" value="1"/>
</dbReference>
<keyword evidence="1" id="KW-0479">Metal-binding</keyword>
<dbReference type="SUPFAM" id="SSF55326">
    <property type="entry name" value="PurM N-terminal domain-like"/>
    <property type="match status" value="1"/>
</dbReference>
<dbReference type="InterPro" id="IPR006283">
    <property type="entry name" value="ThiL-like"/>
</dbReference>
<feature type="binding site" evidence="1">
    <location>
        <position position="124"/>
    </location>
    <ligand>
        <name>Mg(2+)</name>
        <dbReference type="ChEBI" id="CHEBI:18420"/>
        <label>1</label>
    </ligand>
</feature>
<gene>
    <name evidence="1 4" type="primary">thiL</name>
    <name evidence="4" type="ORF">JR050_13320</name>
</gene>
<comment type="pathway">
    <text evidence="1">Cofactor biosynthesis; thiamine diphosphate biosynthesis; thiamine diphosphate from thiamine phosphate: step 1/1.</text>
</comment>
<dbReference type="PANTHER" id="PTHR30270">
    <property type="entry name" value="THIAMINE-MONOPHOSPHATE KINASE"/>
    <property type="match status" value="1"/>
</dbReference>
<comment type="caution">
    <text evidence="1">Lacks conserved residue(s) required for the propagation of feature annotation.</text>
</comment>
<evidence type="ECO:0000313" key="5">
    <source>
        <dbReference type="Proteomes" id="UP001518925"/>
    </source>
</evidence>
<feature type="binding site" evidence="1">
    <location>
        <position position="30"/>
    </location>
    <ligand>
        <name>Mg(2+)</name>
        <dbReference type="ChEBI" id="CHEBI:18420"/>
        <label>3</label>
    </ligand>
</feature>
<feature type="binding site" evidence="1">
    <location>
        <position position="265"/>
    </location>
    <ligand>
        <name>substrate</name>
    </ligand>
</feature>
<comment type="catalytic activity">
    <reaction evidence="1">
        <text>thiamine phosphate + ATP = thiamine diphosphate + ADP</text>
        <dbReference type="Rhea" id="RHEA:15913"/>
        <dbReference type="ChEBI" id="CHEBI:30616"/>
        <dbReference type="ChEBI" id="CHEBI:37575"/>
        <dbReference type="ChEBI" id="CHEBI:58937"/>
        <dbReference type="ChEBI" id="CHEBI:456216"/>
        <dbReference type="EC" id="2.7.4.16"/>
    </reaction>
</comment>
<feature type="binding site" evidence="1">
    <location>
        <begin position="123"/>
        <end position="124"/>
    </location>
    <ligand>
        <name>ATP</name>
        <dbReference type="ChEBI" id="CHEBI:30616"/>
    </ligand>
</feature>
<keyword evidence="1" id="KW-0067">ATP-binding</keyword>
<dbReference type="PANTHER" id="PTHR30270:SF0">
    <property type="entry name" value="THIAMINE-MONOPHOSPHATE KINASE"/>
    <property type="match status" value="1"/>
</dbReference>
<protein>
    <recommendedName>
        <fullName evidence="1">Thiamine-monophosphate kinase</fullName>
        <shortName evidence="1">TMP kinase</shortName>
        <shortName evidence="1">Thiamine-phosphate kinase</shortName>
        <ecNumber evidence="1">2.7.4.16</ecNumber>
    </recommendedName>
</protein>
<keyword evidence="1" id="KW-0547">Nucleotide-binding</keyword>
<comment type="function">
    <text evidence="1">Catalyzes the ATP-dependent phosphorylation of thiamine-monophosphate (TMP) to form thiamine-pyrophosphate (TPP), the active form of vitamin B1.</text>
</comment>
<proteinExistence type="inferred from homology"/>
<feature type="binding site" evidence="1">
    <location>
        <position position="150"/>
    </location>
    <ligand>
        <name>ATP</name>
        <dbReference type="ChEBI" id="CHEBI:30616"/>
    </ligand>
</feature>
<organism evidence="4 5">
    <name type="scientific">Bacillus suaedaesalsae</name>
    <dbReference type="NCBI Taxonomy" id="2810349"/>
    <lineage>
        <taxon>Bacteria</taxon>
        <taxon>Bacillati</taxon>
        <taxon>Bacillota</taxon>
        <taxon>Bacilli</taxon>
        <taxon>Bacillales</taxon>
        <taxon>Bacillaceae</taxon>
        <taxon>Bacillus</taxon>
    </lineage>
</organism>
<comment type="caution">
    <text evidence="4">The sequence shown here is derived from an EMBL/GenBank/DDBJ whole genome shotgun (WGS) entry which is preliminary data.</text>
</comment>
<feature type="binding site" evidence="1">
    <location>
        <position position="76"/>
    </location>
    <ligand>
        <name>Mg(2+)</name>
        <dbReference type="ChEBI" id="CHEBI:18420"/>
        <label>3</label>
    </ligand>
</feature>
<feature type="binding site" evidence="1">
    <location>
        <position position="54"/>
    </location>
    <ligand>
        <name>substrate</name>
    </ligand>
</feature>
<evidence type="ECO:0000256" key="1">
    <source>
        <dbReference type="HAMAP-Rule" id="MF_02128"/>
    </source>
</evidence>
<dbReference type="NCBIfam" id="TIGR01379">
    <property type="entry name" value="thiL"/>
    <property type="match status" value="1"/>
</dbReference>
<keyword evidence="5" id="KW-1185">Reference proteome</keyword>
<dbReference type="Gene3D" id="3.90.650.10">
    <property type="entry name" value="PurM-like C-terminal domain"/>
    <property type="match status" value="1"/>
</dbReference>
<dbReference type="GO" id="GO:0009030">
    <property type="term" value="F:thiamine-phosphate kinase activity"/>
    <property type="evidence" value="ECO:0007669"/>
    <property type="project" value="UniProtKB-EC"/>
</dbReference>
<comment type="similarity">
    <text evidence="1">Belongs to the thiamine-monophosphate kinase family.</text>
</comment>
<dbReference type="RefSeq" id="WP_204203999.1">
    <property type="nucleotide sequence ID" value="NZ_JAFELM010000032.1"/>
</dbReference>
<feature type="binding site" evidence="1">
    <location>
        <position position="76"/>
    </location>
    <ligand>
        <name>Mg(2+)</name>
        <dbReference type="ChEBI" id="CHEBI:18420"/>
        <label>2</label>
    </ligand>
</feature>
<dbReference type="InterPro" id="IPR010918">
    <property type="entry name" value="PurM-like_C_dom"/>
</dbReference>
<sequence length="325" mass="35540">MGIKDEFDFINKISSNQQIPKSVIEGIGDDAAIIRPHHKMDTVVCKDTMVEGVHFKRETMKPHHIGHKALASNISDIAAMGGIPTFYLVSIAIPSTWQEQELLDIYCGMSELANQYEMTLIGGDTVSIEGPLVVTVTVLGEIEQGKVLKRSNAKPGDFVFLTGNVGDSAAGLHILLSDNTSNRKHTNLLNRHQLPSPQVKAGRILKGLPRASANDISDGVASEAIEIATASQVNIVIDEYAIPLSEEILSFGRKEAIQWALYGGEDYELLGTVSPENWDQLLLEFNKENIRITHIGNVVRGTGRVFLNNNGESIELKKAGYNHFG</sequence>
<keyword evidence="1 4" id="KW-0808">Transferase</keyword>
<dbReference type="Proteomes" id="UP001518925">
    <property type="component" value="Unassembled WGS sequence"/>
</dbReference>
<feature type="domain" description="PurM-like C-terminal" evidence="3">
    <location>
        <begin position="154"/>
        <end position="302"/>
    </location>
</feature>
<feature type="binding site" evidence="1">
    <location>
        <position position="215"/>
    </location>
    <ligand>
        <name>Mg(2+)</name>
        <dbReference type="ChEBI" id="CHEBI:18420"/>
        <label>3</label>
    </ligand>
</feature>
<comment type="miscellaneous">
    <text evidence="1">Reaction mechanism of ThiL seems to utilize a direct, inline transfer of the gamma-phosphate of ATP to TMP rather than a phosphorylated enzyme intermediate.</text>
</comment>
<feature type="binding site" evidence="1">
    <location>
        <position position="218"/>
    </location>
    <ligand>
        <name>Mg(2+)</name>
        <dbReference type="ChEBI" id="CHEBI:18420"/>
        <label>5</label>
    </ligand>
</feature>
<feature type="binding site" evidence="1">
    <location>
        <position position="30"/>
    </location>
    <ligand>
        <name>Mg(2+)</name>
        <dbReference type="ChEBI" id="CHEBI:18420"/>
        <label>4</label>
    </ligand>
</feature>
<reference evidence="4 5" key="1">
    <citation type="submission" date="2021-02" db="EMBL/GenBank/DDBJ databases">
        <title>Bacillus sp. RD4P76, an endophyte from a halophyte.</title>
        <authorList>
            <person name="Sun J.-Q."/>
        </authorList>
    </citation>
    <scope>NUCLEOTIDE SEQUENCE [LARGE SCALE GENOMIC DNA]</scope>
    <source>
        <strain evidence="4 5">RD4P76</strain>
    </source>
</reference>
<feature type="binding site" evidence="1">
    <location>
        <position position="47"/>
    </location>
    <ligand>
        <name>Mg(2+)</name>
        <dbReference type="ChEBI" id="CHEBI:18420"/>
        <label>1</label>
    </ligand>
</feature>
<dbReference type="Pfam" id="PF02769">
    <property type="entry name" value="AIRS_C"/>
    <property type="match status" value="1"/>
</dbReference>
<evidence type="ECO:0000259" key="2">
    <source>
        <dbReference type="Pfam" id="PF00586"/>
    </source>
</evidence>
<dbReference type="EC" id="2.7.4.16" evidence="1"/>
<dbReference type="CDD" id="cd02194">
    <property type="entry name" value="ThiL"/>
    <property type="match status" value="1"/>
</dbReference>
<dbReference type="PIRSF" id="PIRSF005303">
    <property type="entry name" value="Thiam_monoph_kin"/>
    <property type="match status" value="1"/>
</dbReference>
<feature type="binding site" evidence="1">
    <location>
        <position position="321"/>
    </location>
    <ligand>
        <name>substrate</name>
    </ligand>
</feature>
<dbReference type="InterPro" id="IPR036676">
    <property type="entry name" value="PurM-like_C_sf"/>
</dbReference>
<name>A0ABS2DJK4_9BACI</name>
<feature type="binding site" evidence="1">
    <location>
        <position position="76"/>
    </location>
    <ligand>
        <name>Mg(2+)</name>
        <dbReference type="ChEBI" id="CHEBI:18420"/>
        <label>4</label>
    </ligand>
</feature>
<keyword evidence="1 4" id="KW-0418">Kinase</keyword>
<feature type="domain" description="PurM-like N-terminal" evidence="2">
    <location>
        <begin position="28"/>
        <end position="142"/>
    </location>
</feature>
<keyword evidence="1" id="KW-0784">Thiamine biosynthesis</keyword>
<accession>A0ABS2DJK4</accession>
<feature type="binding site" evidence="1">
    <location>
        <position position="106"/>
    </location>
    <ligand>
        <name>ATP</name>
        <dbReference type="ChEBI" id="CHEBI:30616"/>
    </ligand>
</feature>
<dbReference type="HAMAP" id="MF_02128">
    <property type="entry name" value="TMP_kinase"/>
    <property type="match status" value="1"/>
</dbReference>
<dbReference type="EMBL" id="JAFELM010000032">
    <property type="protein sequence ID" value="MBM6618644.1"/>
    <property type="molecule type" value="Genomic_DNA"/>
</dbReference>
<evidence type="ECO:0000313" key="4">
    <source>
        <dbReference type="EMBL" id="MBM6618644.1"/>
    </source>
</evidence>
<feature type="binding site" evidence="1">
    <location>
        <position position="47"/>
    </location>
    <ligand>
        <name>Mg(2+)</name>
        <dbReference type="ChEBI" id="CHEBI:18420"/>
        <label>2</label>
    </ligand>
</feature>
<evidence type="ECO:0000259" key="3">
    <source>
        <dbReference type="Pfam" id="PF02769"/>
    </source>
</evidence>
<dbReference type="Pfam" id="PF00586">
    <property type="entry name" value="AIRS"/>
    <property type="match status" value="1"/>
</dbReference>
<dbReference type="InterPro" id="IPR016188">
    <property type="entry name" value="PurM-like_N"/>
</dbReference>